<evidence type="ECO:0000313" key="2">
    <source>
        <dbReference type="EMBL" id="RLU19634.1"/>
    </source>
</evidence>
<protein>
    <submittedName>
        <fullName evidence="2">Uncharacterized protein</fullName>
    </submittedName>
</protein>
<reference evidence="2" key="1">
    <citation type="journal article" date="2018" name="Genome Res.">
        <title>The genomic architecture and molecular evolution of ant odorant receptors.</title>
        <authorList>
            <person name="McKenzie S.K."/>
            <person name="Kronauer D.J.C."/>
        </authorList>
    </citation>
    <scope>NUCLEOTIDE SEQUENCE [LARGE SCALE GENOMIC DNA]</scope>
    <source>
        <strain evidence="2">Clonal line C1</strain>
    </source>
</reference>
<dbReference type="EMBL" id="QOIP01000008">
    <property type="protein sequence ID" value="RLU19634.1"/>
    <property type="molecule type" value="Genomic_DNA"/>
</dbReference>
<sequence length="136" mass="15121">MQGAQMYSRTMMPPPRIRAIIVKVVHVAEVEVGTSLFVAGSSTTSSVVRPHLFALAIRDLRRRDAFSQDFLDVRLDPKPSKQPFPRCPIISRRVSFSSQSNCVDDEFRETAASVNPATSSDSSTRRDVVSRSAPHF</sequence>
<dbReference type="AlphaFoldDB" id="A0A3L8DGS7"/>
<feature type="region of interest" description="Disordered" evidence="1">
    <location>
        <begin position="110"/>
        <end position="136"/>
    </location>
</feature>
<proteinExistence type="predicted"/>
<dbReference type="Proteomes" id="UP000279307">
    <property type="component" value="Chromosome 8"/>
</dbReference>
<comment type="caution">
    <text evidence="2">The sequence shown here is derived from an EMBL/GenBank/DDBJ whole genome shotgun (WGS) entry which is preliminary data.</text>
</comment>
<gene>
    <name evidence="2" type="ORF">DMN91_008191</name>
</gene>
<organism evidence="2">
    <name type="scientific">Ooceraea biroi</name>
    <name type="common">Clonal raider ant</name>
    <name type="synonym">Cerapachys biroi</name>
    <dbReference type="NCBI Taxonomy" id="2015173"/>
    <lineage>
        <taxon>Eukaryota</taxon>
        <taxon>Metazoa</taxon>
        <taxon>Ecdysozoa</taxon>
        <taxon>Arthropoda</taxon>
        <taxon>Hexapoda</taxon>
        <taxon>Insecta</taxon>
        <taxon>Pterygota</taxon>
        <taxon>Neoptera</taxon>
        <taxon>Endopterygota</taxon>
        <taxon>Hymenoptera</taxon>
        <taxon>Apocrita</taxon>
        <taxon>Aculeata</taxon>
        <taxon>Formicoidea</taxon>
        <taxon>Formicidae</taxon>
        <taxon>Dorylinae</taxon>
        <taxon>Ooceraea</taxon>
    </lineage>
</organism>
<name>A0A3L8DGS7_OOCBI</name>
<accession>A0A3L8DGS7</accession>
<evidence type="ECO:0000256" key="1">
    <source>
        <dbReference type="SAM" id="MobiDB-lite"/>
    </source>
</evidence>
<dbReference type="OrthoDB" id="7614842at2759"/>
<reference evidence="2" key="2">
    <citation type="submission" date="2018-07" db="EMBL/GenBank/DDBJ databases">
        <authorList>
            <person name="Mckenzie S.K."/>
            <person name="Kronauer D.J.C."/>
        </authorList>
    </citation>
    <scope>NUCLEOTIDE SEQUENCE</scope>
    <source>
        <strain evidence="2">Clonal line C1</strain>
    </source>
</reference>